<feature type="compositionally biased region" description="Basic and acidic residues" evidence="1">
    <location>
        <begin position="806"/>
        <end position="822"/>
    </location>
</feature>
<feature type="compositionally biased region" description="Basic and acidic residues" evidence="1">
    <location>
        <begin position="2226"/>
        <end position="2244"/>
    </location>
</feature>
<sequence>SVDGWPSRVEIGVDRGDEDTGEEEGASRKPAGERDASLAQSDTEPQPSGAVAPGQTKGSLAAGVGAESERNGSSLSPSPRVSSPVLPGCPPVPPAPPSRRVSDSAGTVGRFVSSQDSCVPPPSLPSSSSLPSSACLPSSSCLPSSACLPSSSCLPSSACLPSPPPPPRASLSSLPSLSSPTSFPPSASLPASTCPRSTALLPGASERVAVVQGSAGAAPGAVGLGSGSVPSSSYASPPHQVCRILLLSEQLLQQLLHHVTPTASARDEKRLLYNSLVHFVHNILGSEVSLYLAGSTAYDVDAAGSDLDVVLLDRAAPATDARGILQHLRSMIEAVQQQLAHAGESALGSDWPLRTVHLQLVDSARVPILTLRTPDASVVCDISVNTSNSIWHSEFFSFVLQQRPQLRPLMRLLKVWVRNRKLPTMKEGGLPSIVWMILAVYFCHGGQRNNQSRGSDQSGERSGPDEAGPLDLRETGEEMKCAGAQPRAAQDSPETDFLRGEKKADSTGWGASAHLVSPLGFLAPMVGLPAPILPSFFPLLLSLLQFFAHLRNRSCLSQSIFICCSPSGAAGTPGAFPRPLLAAPGEERGLRHQAPAPAGFPHEHQALASSAILLGAGPTNAKAAASACSPLSLGASSSPLLVSSVPKPRSEAAQRIISSFCHGGVWDDLLSVYDYPRTNAAYLHSVGPGGSSFAVQGTPGGSAGAAGGAGTGGGPDGEPAIDLAAKVSSATWLVYLYELGRAAHLLNSFLKAVHRFHLLLQILHSQAANQHLQNQLEHLRTLQGDAAGAPGRETLSTEGETGGPTKAREEGESGLSEKRRQADGGASSGEAEKRSEKKSETDSPVSQPVTEKGNASARKAEEKMKPGAGGGPGTPGSPPTFPFTQGLQLFRRDLLMGVAAIFDEISDDRYVLPATYEEATEEADATPDEDGDLLASFLGADANGGRPGEGLESVSAVSGTGQPEKKVEAAVSGASNSSIHASASAAPTTGCLSRLLPCKDLSVLADAVRVSLMRPATLTSKVWLLAVLEGRLCVIESSKTCQEGGWWSTQFLSRRDVRSTLHGRLYLLVGLQPLQRYLLACQRRARLEGRQSSNAPAETSPATQGTAQEMKAEKEEVNTETGDSSVEGESSVKATLKKGAAHAEDKAGDEEKTKATGRKEKEGKDLNGDVLSSTDSVFPLSYVQDKNEPKACTLEAEAAKSPSTADPEDEVSSFFSLEGHYPALLVPVNLETLSPPVLFSPCNFVTRLTVLQCGVPASLARPLVSLFPSLGLAAQAKGAKGAKARGLSLRVLPSWEMARVSTLHRIAMTSPWFYTVAPRHQTQLHAGMRAPLQPTVARCRHCGVSGVTAVGGLLDQAEKELREAIHNFAEARLAGGPSDASARASEISQPGPSGSTDADQGNENEREKEIHREETRTLAAVAALTIAAERLETSSRAGGTGETTAGAGPVPPSGGPTWEERREGDRGKEGNCEKGLVRLGPRSAQAPGPPPGNAGDASGRPGAATPVPPGASGSPAWARPAPPVQVSVPPSPPYDSTSSAPPVPGFGAGLGASSPGSSLTLAGKKGPVQNSATAAPVPCPPSGLHPVSPSAPQLPLLVSPAQLGSEAAHAGQPAPHAGPGRGPPVSPVAAPAGIVPAPHLLSQPSLCQTPGVSTHPPHPPVVLLMPVTPQQLLIQHQQQLLHQQMLQQHYIQQQLAHVAAVAALNGAGPPGGAEALPPRVEHAPVVRPPQPGMPTGLMGPGPGSGSGAGPSAGVGEPGGVGSQPLEDANLAGVPRQPHPEKSLEKTPHAGCYYGTPQPGLGRSESGGGRGPRGAGPSTGNAGASRRASQQHAPPDDESSGVGLPASGPLNPVWGPGAGSGSTGRGPMGLHAGAEGHRPGFRTRSTASSGSPHGGRRANGDGALSRWGTVDERGPAGCPQEPHASRQVDLRVVHVQEAREGNSGRRSRDAGCPPVSPVSEVEGGTPGGSTNWGERSGDNGRRAPLEASNHRRSTGDLAWGSINVSGLGASSGFEGGHRGDRERRGKGSGGSGRERFPSVSSSSATPALPVTDNRMPSASNQDPPAASGETRVDRLDDSLGRAGPEGGDKSGTRSEAPPSCGRHSSSISPSVSAGPGSLERANKSRVVGEDETASGKPAADITGSASSLAGASSTESQGDFQATLSHAQTSSSSSHLLTPAGSSGRAVSLHHCVGRVSPFASPLCLSGAAPPLRAHQAGPHAFLSPKTDARETASGSRSEEGRDGRQATLQASVAPSQTPCVSNVGEEERREDWAKNGRHETGQEASTSAQAPGLAEAPRAGRSSSRQLSASPERMFSNGGEAPSFLTEAPNAASRKASDESFHRAVPRPPEAARRTQRSARRDSGDSGALKREEEENGRLSPVYGRPHRDNGDGPGGYGDSGRERRIEKGMARPLEGGVRLASPASSPSHSSPSHSSPPPVDASAGSLSPASPSEALQRTDGPRPRTCGGEVVSRAPEEGEKKRLRERLNDELAVRREASPDRGDPPCVPEDRERRTRALSPAPEGAALSLRFVGERDETRSPQGPSSPSSKDTPTASTPSLSESGAQGGPAAADSTSSTSSRRLARERIPLKHRAEKLLYVPGALRRQKLLGQQGVEVPSCGPSTGSASSIGQSLSDSPGETGRDTGLAVPPLSPASSLQSCSSGGPPSSGDRERGSLASSCAGCHPHASPYSGGRDSRRALGSTATPASYGSPRASSYLEGAATSPGMSSVPSPRYPASRHESHVPSAVTGLFGYYAARSGSACSRGSSRDSSEGRGGGSVASGSGPASYGAGRSASYLKGAGRDPSANRERFAYRGDRHGDSDEGRKMHTGERVGGRGPLASQGIFAYSGASAFTSSVSGQQRFAPYGRANGTSGAASGGYSRHREAAEEDQRSNYRTSEVSQGGPRSSTSWGSGRGDMGAGASYSGYTPSHESFMSPKEALRTRHRVVEEVHWRLAHNARKLLQDSAHGSSNLQGQPFSGSPATALGSEPHPAPSTACSGHSVHSGGGYLASQKACSSPSYSFAEGHRKAPWLTFSAPAAVGPGASLESLQSPTPGSLRGGDEDTPRSRGDASTAYASPRDRVCMRGSSPLLDRSENDSDLLPAGRRGSGHEAHLFAASQFFRRGETSRNSGYPGPLSRTTSGGALGPSTHRRPTFSLSHGASPPFHASVSTPASQGSGAPGARHQGRATCGVGGGSFASYGSQESQASGSSLASGSSRMSKNGQARLLHAALNCAVGRSDNSVSSLFASSTHGREGGPFSSRNSEAGRPGGRSFPGATGGDRRLDTLGAATGLESPSFGAGRESSATSGSDEDMSGERRGR</sequence>
<feature type="region of interest" description="Disordered" evidence="1">
    <location>
        <begin position="449"/>
        <end position="504"/>
    </location>
</feature>
<feature type="compositionally biased region" description="Low complexity" evidence="1">
    <location>
        <begin position="2783"/>
        <end position="2798"/>
    </location>
</feature>
<dbReference type="GO" id="GO:0016779">
    <property type="term" value="F:nucleotidyltransferase activity"/>
    <property type="evidence" value="ECO:0007669"/>
    <property type="project" value="TreeGrafter"/>
</dbReference>
<feature type="compositionally biased region" description="Polar residues" evidence="1">
    <location>
        <begin position="2246"/>
        <end position="2260"/>
    </location>
</feature>
<feature type="compositionally biased region" description="Low complexity" evidence="1">
    <location>
        <begin position="73"/>
        <end position="86"/>
    </location>
</feature>
<evidence type="ECO:0000313" key="4">
    <source>
        <dbReference type="Proteomes" id="UP000028834"/>
    </source>
</evidence>
<dbReference type="SUPFAM" id="SSF81301">
    <property type="entry name" value="Nucleotidyltransferase"/>
    <property type="match status" value="1"/>
</dbReference>
<feature type="compositionally biased region" description="Polar residues" evidence="1">
    <location>
        <begin position="1386"/>
        <end position="1401"/>
    </location>
</feature>
<feature type="compositionally biased region" description="Basic and acidic residues" evidence="1">
    <location>
        <begin position="2475"/>
        <end position="2516"/>
    </location>
</feature>
<feature type="compositionally biased region" description="Basic and acidic residues" evidence="1">
    <location>
        <begin position="1922"/>
        <end position="1948"/>
    </location>
</feature>
<feature type="compositionally biased region" description="Basic and acidic residues" evidence="1">
    <location>
        <begin position="471"/>
        <end position="480"/>
    </location>
</feature>
<feature type="compositionally biased region" description="Polar residues" evidence="1">
    <location>
        <begin position="1090"/>
        <end position="1107"/>
    </location>
</feature>
<feature type="compositionally biased region" description="Polar residues" evidence="1">
    <location>
        <begin position="2622"/>
        <end position="2639"/>
    </location>
</feature>
<proteinExistence type="predicted"/>
<dbReference type="Gene3D" id="1.10.1410.10">
    <property type="match status" value="1"/>
</dbReference>
<feature type="region of interest" description="Disordered" evidence="1">
    <location>
        <begin position="2615"/>
        <end position="2745"/>
    </location>
</feature>
<dbReference type="InterPro" id="IPR043519">
    <property type="entry name" value="NT_sf"/>
</dbReference>
<evidence type="ECO:0000259" key="2">
    <source>
        <dbReference type="Pfam" id="PF22600"/>
    </source>
</evidence>
<evidence type="ECO:0000256" key="1">
    <source>
        <dbReference type="SAM" id="MobiDB-lite"/>
    </source>
</evidence>
<feature type="compositionally biased region" description="Polar residues" evidence="1">
    <location>
        <begin position="2970"/>
        <end position="2985"/>
    </location>
</feature>
<feature type="compositionally biased region" description="Basic and acidic residues" evidence="1">
    <location>
        <begin position="2885"/>
        <end position="2896"/>
    </location>
</feature>
<protein>
    <recommendedName>
        <fullName evidence="2">Poly(A) RNA polymerase mitochondrial-like central palm domain-containing protein</fullName>
    </recommendedName>
</protein>
<feature type="compositionally biased region" description="Gly residues" evidence="1">
    <location>
        <begin position="1855"/>
        <end position="1866"/>
    </location>
</feature>
<feature type="region of interest" description="Disordered" evidence="1">
    <location>
        <begin position="1710"/>
        <end position="2182"/>
    </location>
</feature>
<feature type="compositionally biased region" description="Polar residues" evidence="1">
    <location>
        <begin position="3172"/>
        <end position="3181"/>
    </location>
</feature>
<feature type="compositionally biased region" description="Basic and acidic residues" evidence="1">
    <location>
        <begin position="2359"/>
        <end position="2377"/>
    </location>
</feature>
<feature type="compositionally biased region" description="Polar residues" evidence="1">
    <location>
        <begin position="2541"/>
        <end position="2565"/>
    </location>
</feature>
<feature type="region of interest" description="Disordered" evidence="1">
    <location>
        <begin position="1374"/>
        <end position="1416"/>
    </location>
</feature>
<feature type="compositionally biased region" description="Basic and acidic residues" evidence="1">
    <location>
        <begin position="1974"/>
        <end position="1983"/>
    </location>
</feature>
<dbReference type="PANTHER" id="PTHR12271">
    <property type="entry name" value="POLY A POLYMERASE CID PAP -RELATED"/>
    <property type="match status" value="1"/>
</dbReference>
<feature type="compositionally biased region" description="Low complexity" evidence="1">
    <location>
        <begin position="1607"/>
        <end position="1618"/>
    </location>
</feature>
<feature type="compositionally biased region" description="Basic and acidic residues" evidence="1">
    <location>
        <begin position="2014"/>
        <end position="2024"/>
    </location>
</feature>
<organism evidence="3 4">
    <name type="scientific">Toxoplasma gondii RUB</name>
    <dbReference type="NCBI Taxonomy" id="935652"/>
    <lineage>
        <taxon>Eukaryota</taxon>
        <taxon>Sar</taxon>
        <taxon>Alveolata</taxon>
        <taxon>Apicomplexa</taxon>
        <taxon>Conoidasida</taxon>
        <taxon>Coccidia</taxon>
        <taxon>Eucoccidiorida</taxon>
        <taxon>Eimeriorina</taxon>
        <taxon>Sarcocystidae</taxon>
        <taxon>Toxoplasma</taxon>
    </lineage>
</organism>
<feature type="compositionally biased region" description="Polar residues" evidence="1">
    <location>
        <begin position="1119"/>
        <end position="1128"/>
    </location>
</feature>
<feature type="compositionally biased region" description="Basic and acidic residues" evidence="1">
    <location>
        <begin position="1141"/>
        <end position="1167"/>
    </location>
</feature>
<feature type="non-terminal residue" evidence="3">
    <location>
        <position position="1"/>
    </location>
</feature>
<dbReference type="Pfam" id="PF22600">
    <property type="entry name" value="MTPAP-like_central"/>
    <property type="match status" value="1"/>
</dbReference>
<dbReference type="EMBL" id="AFYV02002337">
    <property type="protein sequence ID" value="KFG59000.1"/>
    <property type="molecule type" value="Genomic_DNA"/>
</dbReference>
<feature type="region of interest" description="Disordered" evidence="1">
    <location>
        <begin position="1431"/>
        <end position="1631"/>
    </location>
</feature>
<feature type="region of interest" description="Disordered" evidence="1">
    <location>
        <begin position="3128"/>
        <end position="3226"/>
    </location>
</feature>
<feature type="compositionally biased region" description="Basic and acidic residues" evidence="1">
    <location>
        <begin position="3063"/>
        <end position="3073"/>
    </location>
</feature>
<feature type="compositionally biased region" description="Basic and acidic residues" evidence="1">
    <location>
        <begin position="25"/>
        <end position="36"/>
    </location>
</feature>
<feature type="compositionally biased region" description="Low complexity" evidence="1">
    <location>
        <begin position="3202"/>
        <end position="3221"/>
    </location>
</feature>
<feature type="compositionally biased region" description="Basic and acidic residues" evidence="1">
    <location>
        <begin position="830"/>
        <end position="841"/>
    </location>
</feature>
<evidence type="ECO:0000313" key="3">
    <source>
        <dbReference type="EMBL" id="KFG59000.1"/>
    </source>
</evidence>
<feature type="compositionally biased region" description="Low complexity" evidence="1">
    <location>
        <begin position="2655"/>
        <end position="2670"/>
    </location>
</feature>
<feature type="compositionally biased region" description="Basic and acidic residues" evidence="1">
    <location>
        <begin position="1458"/>
        <end position="1476"/>
    </location>
</feature>
<feature type="region of interest" description="Disordered" evidence="1">
    <location>
        <begin position="1089"/>
        <end position="1170"/>
    </location>
</feature>
<feature type="region of interest" description="Disordered" evidence="1">
    <location>
        <begin position="2762"/>
        <end position="2842"/>
    </location>
</feature>
<feature type="region of interest" description="Disordered" evidence="1">
    <location>
        <begin position="164"/>
        <end position="190"/>
    </location>
</feature>
<feature type="region of interest" description="Disordered" evidence="1">
    <location>
        <begin position="939"/>
        <end position="966"/>
    </location>
</feature>
<feature type="compositionally biased region" description="Low complexity" evidence="1">
    <location>
        <begin position="1524"/>
        <end position="1540"/>
    </location>
</feature>
<dbReference type="VEuPathDB" id="ToxoDB:TGRUB_279320B"/>
<feature type="compositionally biased region" description="Basic and acidic residues" evidence="1">
    <location>
        <begin position="2808"/>
        <end position="2837"/>
    </location>
</feature>
<dbReference type="Proteomes" id="UP000028834">
    <property type="component" value="Unassembled WGS sequence"/>
</dbReference>
<feature type="domain" description="Poly(A) RNA polymerase mitochondrial-like central palm" evidence="2">
    <location>
        <begin position="251"/>
        <end position="396"/>
    </location>
</feature>
<dbReference type="PANTHER" id="PTHR12271:SF40">
    <property type="entry name" value="POLY(A) RNA POLYMERASE GLD2"/>
    <property type="match status" value="1"/>
</dbReference>
<feature type="compositionally biased region" description="Low complexity" evidence="1">
    <location>
        <begin position="2421"/>
        <end position="2434"/>
    </location>
</feature>
<feature type="region of interest" description="Disordered" evidence="1">
    <location>
        <begin position="3047"/>
        <end position="3111"/>
    </location>
</feature>
<feature type="compositionally biased region" description="Gly residues" evidence="1">
    <location>
        <begin position="1738"/>
        <end position="1761"/>
    </location>
</feature>
<feature type="compositionally biased region" description="Low complexity" evidence="1">
    <location>
        <begin position="125"/>
        <end position="136"/>
    </location>
</feature>
<feature type="region of interest" description="Disordered" evidence="1">
    <location>
        <begin position="2970"/>
        <end position="3007"/>
    </location>
</feature>
<feature type="compositionally biased region" description="Low complexity" evidence="1">
    <location>
        <begin position="2160"/>
        <end position="2182"/>
    </location>
</feature>
<dbReference type="GO" id="GO:0031123">
    <property type="term" value="P:RNA 3'-end processing"/>
    <property type="evidence" value="ECO:0007669"/>
    <property type="project" value="TreeGrafter"/>
</dbReference>
<feature type="region of interest" description="Disordered" evidence="1">
    <location>
        <begin position="3248"/>
        <end position="3325"/>
    </location>
</feature>
<dbReference type="InterPro" id="IPR054708">
    <property type="entry name" value="MTPAP-like_central"/>
</dbReference>
<feature type="compositionally biased region" description="Low complexity" evidence="1">
    <location>
        <begin position="2103"/>
        <end position="2116"/>
    </location>
</feature>
<dbReference type="SUPFAM" id="SSF81631">
    <property type="entry name" value="PAP/OAS1 substrate-binding domain"/>
    <property type="match status" value="1"/>
</dbReference>
<feature type="compositionally biased region" description="Pro residues" evidence="1">
    <location>
        <begin position="87"/>
        <end position="97"/>
    </location>
</feature>
<feature type="compositionally biased region" description="Low complexity" evidence="1">
    <location>
        <begin position="2142"/>
        <end position="2152"/>
    </location>
</feature>
<name>A0A086LQT2_TOXGO</name>
<feature type="compositionally biased region" description="Gly residues" evidence="1">
    <location>
        <begin position="1804"/>
        <end position="1813"/>
    </location>
</feature>
<feature type="compositionally biased region" description="Basic and acidic residues" evidence="1">
    <location>
        <begin position="1777"/>
        <end position="1787"/>
    </location>
</feature>
<feature type="region of interest" description="Disordered" evidence="1">
    <location>
        <begin position="1"/>
        <end position="136"/>
    </location>
</feature>
<dbReference type="OrthoDB" id="2274644at2759"/>
<feature type="region of interest" description="Disordered" evidence="1">
    <location>
        <begin position="2215"/>
        <end position="2603"/>
    </location>
</feature>
<accession>A0A086LQT2</accession>
<comment type="caution">
    <text evidence="3">The sequence shown here is derived from an EMBL/GenBank/DDBJ whole genome shotgun (WGS) entry which is preliminary data.</text>
</comment>
<feature type="compositionally biased region" description="Basic and acidic residues" evidence="1">
    <location>
        <begin position="1403"/>
        <end position="1416"/>
    </location>
</feature>
<dbReference type="Gene3D" id="3.30.460.10">
    <property type="entry name" value="Beta Polymerase, domain 2"/>
    <property type="match status" value="1"/>
</dbReference>
<feature type="region of interest" description="Disordered" evidence="1">
    <location>
        <begin position="2871"/>
        <end position="2920"/>
    </location>
</feature>
<gene>
    <name evidence="3" type="ORF">TGRUB_279320B</name>
</gene>
<feature type="region of interest" description="Disordered" evidence="1">
    <location>
        <begin position="786"/>
        <end position="884"/>
    </location>
</feature>
<feature type="compositionally biased region" description="Low complexity" evidence="1">
    <location>
        <begin position="2442"/>
        <end position="2456"/>
    </location>
</feature>
<feature type="compositionally biased region" description="Low complexity" evidence="1">
    <location>
        <begin position="1551"/>
        <end position="1563"/>
    </location>
</feature>
<feature type="compositionally biased region" description="Low complexity" evidence="1">
    <location>
        <begin position="169"/>
        <end position="190"/>
    </location>
</feature>
<reference evidence="3 4" key="1">
    <citation type="submission" date="2014-05" db="EMBL/GenBank/DDBJ databases">
        <authorList>
            <person name="Sibley D."/>
            <person name="Venepally P."/>
            <person name="Karamycheva S."/>
            <person name="Hadjithomas M."/>
            <person name="Khan A."/>
            <person name="Brunk B."/>
            <person name="Roos D."/>
            <person name="Caler E."/>
            <person name="Lorenzi H."/>
        </authorList>
    </citation>
    <scope>NUCLEOTIDE SEQUENCE [LARGE SCALE GENOMIC DNA]</scope>
    <source>
        <strain evidence="3 4">RUB</strain>
    </source>
</reference>
<feature type="compositionally biased region" description="Basic and acidic residues" evidence="1">
    <location>
        <begin position="2265"/>
        <end position="2281"/>
    </location>
</feature>
<feature type="compositionally biased region" description="Polar residues" evidence="1">
    <location>
        <begin position="2897"/>
        <end position="2915"/>
    </location>
</feature>
<feature type="compositionally biased region" description="Basic and acidic residues" evidence="1">
    <location>
        <begin position="2069"/>
        <end position="2078"/>
    </location>
</feature>
<feature type="compositionally biased region" description="Basic and acidic residues" evidence="1">
    <location>
        <begin position="2400"/>
        <end position="2410"/>
    </location>
</feature>